<feature type="compositionally biased region" description="Polar residues" evidence="1">
    <location>
        <begin position="70"/>
        <end position="88"/>
    </location>
</feature>
<gene>
    <name evidence="3" type="ORF">RND71_002139</name>
</gene>
<reference evidence="3" key="1">
    <citation type="submission" date="2023-12" db="EMBL/GenBank/DDBJ databases">
        <title>Genome assembly of Anisodus tanguticus.</title>
        <authorList>
            <person name="Wang Y.-J."/>
        </authorList>
    </citation>
    <scope>NUCLEOTIDE SEQUENCE</scope>
    <source>
        <strain evidence="3">KB-2021</strain>
        <tissue evidence="3">Leaf</tissue>
    </source>
</reference>
<keyword evidence="2" id="KW-0732">Signal</keyword>
<comment type="caution">
    <text evidence="3">The sequence shown here is derived from an EMBL/GenBank/DDBJ whole genome shotgun (WGS) entry which is preliminary data.</text>
</comment>
<protein>
    <recommendedName>
        <fullName evidence="5">Transmembrane protein</fullName>
    </recommendedName>
</protein>
<dbReference type="EMBL" id="JAVYJV010000001">
    <property type="protein sequence ID" value="KAK4380277.1"/>
    <property type="molecule type" value="Genomic_DNA"/>
</dbReference>
<proteinExistence type="predicted"/>
<evidence type="ECO:0000256" key="1">
    <source>
        <dbReference type="SAM" id="MobiDB-lite"/>
    </source>
</evidence>
<sequence length="88" mass="9867">MENTYKPIFLLLFLFLSQLFMVSGRSFPIVGTLSRETRKLLLVSNVKPLSVNPGKVNESMIKPGKAVKTSLRSKPPTSWNPIQNSLHP</sequence>
<feature type="chain" id="PRO_5042066709" description="Transmembrane protein" evidence="2">
    <location>
        <begin position="25"/>
        <end position="88"/>
    </location>
</feature>
<keyword evidence="4" id="KW-1185">Reference proteome</keyword>
<organism evidence="3 4">
    <name type="scientific">Anisodus tanguticus</name>
    <dbReference type="NCBI Taxonomy" id="243964"/>
    <lineage>
        <taxon>Eukaryota</taxon>
        <taxon>Viridiplantae</taxon>
        <taxon>Streptophyta</taxon>
        <taxon>Embryophyta</taxon>
        <taxon>Tracheophyta</taxon>
        <taxon>Spermatophyta</taxon>
        <taxon>Magnoliopsida</taxon>
        <taxon>eudicotyledons</taxon>
        <taxon>Gunneridae</taxon>
        <taxon>Pentapetalae</taxon>
        <taxon>asterids</taxon>
        <taxon>lamiids</taxon>
        <taxon>Solanales</taxon>
        <taxon>Solanaceae</taxon>
        <taxon>Solanoideae</taxon>
        <taxon>Hyoscyameae</taxon>
        <taxon>Anisodus</taxon>
    </lineage>
</organism>
<feature type="signal peptide" evidence="2">
    <location>
        <begin position="1"/>
        <end position="24"/>
    </location>
</feature>
<dbReference type="AlphaFoldDB" id="A0AAE1T229"/>
<evidence type="ECO:0000313" key="4">
    <source>
        <dbReference type="Proteomes" id="UP001291623"/>
    </source>
</evidence>
<evidence type="ECO:0008006" key="5">
    <source>
        <dbReference type="Google" id="ProtNLM"/>
    </source>
</evidence>
<name>A0AAE1T229_9SOLA</name>
<accession>A0AAE1T229</accession>
<evidence type="ECO:0000313" key="3">
    <source>
        <dbReference type="EMBL" id="KAK4380277.1"/>
    </source>
</evidence>
<evidence type="ECO:0000256" key="2">
    <source>
        <dbReference type="SAM" id="SignalP"/>
    </source>
</evidence>
<feature type="region of interest" description="Disordered" evidence="1">
    <location>
        <begin position="62"/>
        <end position="88"/>
    </location>
</feature>
<dbReference type="Proteomes" id="UP001291623">
    <property type="component" value="Unassembled WGS sequence"/>
</dbReference>